<dbReference type="EC" id="1.-.-.-" evidence="2"/>
<dbReference type="InterPro" id="IPR011008">
    <property type="entry name" value="Dimeric_a/b-barrel"/>
</dbReference>
<dbReference type="AlphaFoldDB" id="A0AB39Q3N6"/>
<accession>A0AB39Q3N6</accession>
<dbReference type="SUPFAM" id="SSF54909">
    <property type="entry name" value="Dimeric alpha+beta barrel"/>
    <property type="match status" value="1"/>
</dbReference>
<dbReference type="InterPro" id="IPR007138">
    <property type="entry name" value="ABM_dom"/>
</dbReference>
<name>A0AB39Q3N6_9ACTN</name>
<feature type="domain" description="ABM" evidence="1">
    <location>
        <begin position="1"/>
        <end position="82"/>
    </location>
</feature>
<evidence type="ECO:0000259" key="1">
    <source>
        <dbReference type="Pfam" id="PF03992"/>
    </source>
</evidence>
<protein>
    <submittedName>
        <fullName evidence="2">Quinol monooxygenase</fullName>
        <ecNumber evidence="2">1.-.-.-</ecNumber>
    </submittedName>
</protein>
<dbReference type="RefSeq" id="WP_369170527.1">
    <property type="nucleotide sequence ID" value="NZ_CP163439.1"/>
</dbReference>
<dbReference type="Gene3D" id="3.30.70.100">
    <property type="match status" value="1"/>
</dbReference>
<dbReference type="EMBL" id="CP163439">
    <property type="protein sequence ID" value="XDQ36008.1"/>
    <property type="molecule type" value="Genomic_DNA"/>
</dbReference>
<sequence length="118" mass="13453">MICIVTKWWHVEGKREQAVTALKELVLQTERHEPDTYMYCLHTSIVEGSLPPPTENEIIFLGAWKDRKAFDDHRTGPVFTKWLGQHLDLFVQNGGSLYVSAEFADRFAGFVRGEAIGC</sequence>
<organism evidence="2">
    <name type="scientific">Streptomyces sp. R28</name>
    <dbReference type="NCBI Taxonomy" id="3238628"/>
    <lineage>
        <taxon>Bacteria</taxon>
        <taxon>Bacillati</taxon>
        <taxon>Actinomycetota</taxon>
        <taxon>Actinomycetes</taxon>
        <taxon>Kitasatosporales</taxon>
        <taxon>Streptomycetaceae</taxon>
        <taxon>Streptomyces</taxon>
    </lineage>
</organism>
<reference evidence="2" key="1">
    <citation type="submission" date="2024-07" db="EMBL/GenBank/DDBJ databases">
        <authorList>
            <person name="Yu S.T."/>
        </authorList>
    </citation>
    <scope>NUCLEOTIDE SEQUENCE</scope>
    <source>
        <strain evidence="2">R28</strain>
    </source>
</reference>
<keyword evidence="2" id="KW-0503">Monooxygenase</keyword>
<keyword evidence="2" id="KW-0560">Oxidoreductase</keyword>
<evidence type="ECO:0000313" key="2">
    <source>
        <dbReference type="EMBL" id="XDQ36008.1"/>
    </source>
</evidence>
<dbReference type="Pfam" id="PF03992">
    <property type="entry name" value="ABM"/>
    <property type="match status" value="1"/>
</dbReference>
<dbReference type="GO" id="GO:0004497">
    <property type="term" value="F:monooxygenase activity"/>
    <property type="evidence" value="ECO:0007669"/>
    <property type="project" value="UniProtKB-KW"/>
</dbReference>
<gene>
    <name evidence="2" type="ORF">AB5J49_23165</name>
</gene>
<proteinExistence type="predicted"/>